<dbReference type="EMBL" id="BMYK01000017">
    <property type="protein sequence ID" value="GHC93179.1"/>
    <property type="molecule type" value="Genomic_DNA"/>
</dbReference>
<evidence type="ECO:0000256" key="1">
    <source>
        <dbReference type="SAM" id="SignalP"/>
    </source>
</evidence>
<feature type="domain" description="Ice-binding protein C-terminal" evidence="2">
    <location>
        <begin position="244"/>
        <end position="266"/>
    </location>
</feature>
<dbReference type="RefSeq" id="WP_189689034.1">
    <property type="nucleotide sequence ID" value="NZ_BMYK01000017.1"/>
</dbReference>
<evidence type="ECO:0000313" key="4">
    <source>
        <dbReference type="Proteomes" id="UP000626210"/>
    </source>
</evidence>
<dbReference type="InterPro" id="IPR013424">
    <property type="entry name" value="Ice-binding_C"/>
</dbReference>
<evidence type="ECO:0000259" key="2">
    <source>
        <dbReference type="Pfam" id="PF07589"/>
    </source>
</evidence>
<accession>A0ABQ3G8I5</accession>
<comment type="caution">
    <text evidence="3">The sequence shown here is derived from an EMBL/GenBank/DDBJ whole genome shotgun (WGS) entry which is preliminary data.</text>
</comment>
<reference evidence="4" key="1">
    <citation type="journal article" date="2019" name="Int. J. Syst. Evol. Microbiol.">
        <title>The Global Catalogue of Microorganisms (GCM) 10K type strain sequencing project: providing services to taxonomists for standard genome sequencing and annotation.</title>
        <authorList>
            <consortium name="The Broad Institute Genomics Platform"/>
            <consortium name="The Broad Institute Genome Sequencing Center for Infectious Disease"/>
            <person name="Wu L."/>
            <person name="Ma J."/>
        </authorList>
    </citation>
    <scope>NUCLEOTIDE SEQUENCE [LARGE SCALE GENOMIC DNA]</scope>
    <source>
        <strain evidence="4">KCTC 23314</strain>
    </source>
</reference>
<sequence>MRPITFTRIGLAAALALAGAAASAAPVTTWTYSITSAFDTDPSVTTFVSSGTNPANPVNSNTSYWVSDTLLQWGQKSGSIAAGTRSGLEITNTPATGTVDTNGVFVAANSYTHYNNNALGANSYTLSTTKIDSVLTLYADGFEQAFSTAYSVYFLETPNTNATCPVKETNPCSDIFVLVGSFGESFVYNGYEYSFEFVSDPSFTQLTDAQCVAAGYEAGCYGFATPEGQDYTVNFAFRLVATEVPEPASVALVGLGLLGLAGIRRRKGRQPG</sequence>
<dbReference type="Pfam" id="PF07589">
    <property type="entry name" value="PEP-CTERM"/>
    <property type="match status" value="1"/>
</dbReference>
<keyword evidence="1" id="KW-0732">Signal</keyword>
<feature type="chain" id="PRO_5046382155" description="Ice-binding protein C-terminal domain-containing protein" evidence="1">
    <location>
        <begin position="25"/>
        <end position="272"/>
    </location>
</feature>
<proteinExistence type="predicted"/>
<gene>
    <name evidence="3" type="ORF">GCM10007320_43860</name>
</gene>
<dbReference type="NCBIfam" id="TIGR02595">
    <property type="entry name" value="PEP_CTERM"/>
    <property type="match status" value="1"/>
</dbReference>
<dbReference type="Proteomes" id="UP000626210">
    <property type="component" value="Unassembled WGS sequence"/>
</dbReference>
<protein>
    <recommendedName>
        <fullName evidence="2">Ice-binding protein C-terminal domain-containing protein</fullName>
    </recommendedName>
</protein>
<organism evidence="3 4">
    <name type="scientific">Pseudorhodoferax aquiterrae</name>
    <dbReference type="NCBI Taxonomy" id="747304"/>
    <lineage>
        <taxon>Bacteria</taxon>
        <taxon>Pseudomonadati</taxon>
        <taxon>Pseudomonadota</taxon>
        <taxon>Betaproteobacteria</taxon>
        <taxon>Burkholderiales</taxon>
        <taxon>Comamonadaceae</taxon>
    </lineage>
</organism>
<feature type="signal peptide" evidence="1">
    <location>
        <begin position="1"/>
        <end position="24"/>
    </location>
</feature>
<name>A0ABQ3G8I5_9BURK</name>
<dbReference type="NCBIfam" id="NF038125">
    <property type="entry name" value="PEP_CTERM_THxN"/>
    <property type="match status" value="1"/>
</dbReference>
<evidence type="ECO:0000313" key="3">
    <source>
        <dbReference type="EMBL" id="GHC93179.1"/>
    </source>
</evidence>
<keyword evidence="4" id="KW-1185">Reference proteome</keyword>